<protein>
    <recommendedName>
        <fullName evidence="5">ORC1-type DNA replication protein</fullName>
    </recommendedName>
</protein>
<dbReference type="Gene3D" id="1.10.10.10">
    <property type="entry name" value="Winged helix-like DNA-binding domain superfamily/Winged helix DNA-binding domain"/>
    <property type="match status" value="1"/>
</dbReference>
<dbReference type="EMBL" id="DTLB01000006">
    <property type="protein sequence ID" value="HFW31559.1"/>
    <property type="molecule type" value="Genomic_DNA"/>
</dbReference>
<dbReference type="InterPro" id="IPR055237">
    <property type="entry name" value="Cdc6_lid"/>
</dbReference>
<dbReference type="GO" id="GO:0006260">
    <property type="term" value="P:DNA replication"/>
    <property type="evidence" value="ECO:0007669"/>
    <property type="project" value="UniProtKB-UniRule"/>
</dbReference>
<accession>A0A7C3MA57</accession>
<comment type="caution">
    <text evidence="7">The sequence shown here is derived from an EMBL/GenBank/DDBJ whole genome shotgun (WGS) entry which is preliminary data.</text>
</comment>
<feature type="binding site" evidence="5">
    <location>
        <begin position="73"/>
        <end position="77"/>
    </location>
    <ligand>
        <name>ATP</name>
        <dbReference type="ChEBI" id="CHEBI:30616"/>
    </ligand>
</feature>
<name>A0A7C3MA57_ARCFL</name>
<dbReference type="InterPro" id="IPR014277">
    <property type="entry name" value="Orc1/Cdc6_arc"/>
</dbReference>
<dbReference type="PANTHER" id="PTHR10763:SF26">
    <property type="entry name" value="CELL DIVISION CONTROL PROTEIN 6 HOMOLOG"/>
    <property type="match status" value="1"/>
</dbReference>
<dbReference type="HAMAP" id="MF_01407">
    <property type="entry name" value="ORC1_type_DNA_replic_protein"/>
    <property type="match status" value="1"/>
</dbReference>
<sequence>MQVKKIIHISVYFTLMLSRDETVFKKLEVFDPDYVPDELLFRDSQIRQLVSCIKPALLNSSPINAFCLGPPSTGKTSTIKYVLREAERDAGILYSYIRIPRFREPYKVFSKIFQDVFGQQSPPSGVSKTVLMDRLWSKLDEPLLIVLDDINFLSKAYANEILYEILKAPEEYGVKVGIFAAATDVKFPLLLDPFVGAVFHYTEIHYPPYSYQEMKEILKRRVDYGFYEDAFDEGAFSRVVELAYNAGDVRYGIYLLKAAGMNAESRGSRKVEEKDVELAHAGESLSFVAKILTALNSEERAVLRIIYSSDTISTGDLYEQVSNEIRMSYRKYYNILEKLERLKLIEISFGEKGKGRTRYVYRKYDTDIVERAMKLI</sequence>
<dbReference type="NCBIfam" id="TIGR02928">
    <property type="entry name" value="orc1/cdc6 family replication initiation protein"/>
    <property type="match status" value="1"/>
</dbReference>
<evidence type="ECO:0000313" key="7">
    <source>
        <dbReference type="EMBL" id="HFW31559.1"/>
    </source>
</evidence>
<dbReference type="InterPro" id="IPR050311">
    <property type="entry name" value="ORC1/CDC6"/>
</dbReference>
<comment type="similarity">
    <text evidence="1 5">Belongs to the CDC6/cdc18 family.</text>
</comment>
<dbReference type="SUPFAM" id="SSF46785">
    <property type="entry name" value="Winged helix' DNA-binding domain"/>
    <property type="match status" value="1"/>
</dbReference>
<evidence type="ECO:0000256" key="5">
    <source>
        <dbReference type="HAMAP-Rule" id="MF_01407"/>
    </source>
</evidence>
<feature type="domain" description="Cdc6 C-terminal" evidence="6">
    <location>
        <begin position="302"/>
        <end position="373"/>
    </location>
</feature>
<comment type="function">
    <text evidence="5">Involved in regulation of DNA replication.</text>
</comment>
<dbReference type="Pfam" id="PF22703">
    <property type="entry name" value="Cdc6_lid"/>
    <property type="match status" value="1"/>
</dbReference>
<dbReference type="NCBIfam" id="NF001624">
    <property type="entry name" value="PRK00411.1-2"/>
    <property type="match status" value="1"/>
</dbReference>
<evidence type="ECO:0000256" key="2">
    <source>
        <dbReference type="ARBA" id="ARBA00022705"/>
    </source>
</evidence>
<feature type="binding site" evidence="5">
    <location>
        <position position="221"/>
    </location>
    <ligand>
        <name>ATP</name>
        <dbReference type="ChEBI" id="CHEBI:30616"/>
    </ligand>
</feature>
<dbReference type="SMART" id="SM01074">
    <property type="entry name" value="Cdc6_C"/>
    <property type="match status" value="1"/>
</dbReference>
<evidence type="ECO:0000256" key="1">
    <source>
        <dbReference type="ARBA" id="ARBA00006184"/>
    </source>
</evidence>
<dbReference type="InterPro" id="IPR036388">
    <property type="entry name" value="WH-like_DNA-bd_sf"/>
</dbReference>
<evidence type="ECO:0000256" key="3">
    <source>
        <dbReference type="ARBA" id="ARBA00022741"/>
    </source>
</evidence>
<organism evidence="7">
    <name type="scientific">Archaeoglobus fulgidus</name>
    <dbReference type="NCBI Taxonomy" id="2234"/>
    <lineage>
        <taxon>Archaea</taxon>
        <taxon>Methanobacteriati</taxon>
        <taxon>Methanobacteriota</taxon>
        <taxon>Archaeoglobi</taxon>
        <taxon>Archaeoglobales</taxon>
        <taxon>Archaeoglobaceae</taxon>
        <taxon>Archaeoglobus</taxon>
    </lineage>
</organism>
<dbReference type="PANTHER" id="PTHR10763">
    <property type="entry name" value="CELL DIVISION CONTROL PROTEIN 6-RELATED"/>
    <property type="match status" value="1"/>
</dbReference>
<reference evidence="7" key="1">
    <citation type="journal article" date="2020" name="mSystems">
        <title>Genome- and Community-Level Interaction Insights into Carbon Utilization and Element Cycling Functions of Hydrothermarchaeota in Hydrothermal Sediment.</title>
        <authorList>
            <person name="Zhou Z."/>
            <person name="Liu Y."/>
            <person name="Xu W."/>
            <person name="Pan J."/>
            <person name="Luo Z.H."/>
            <person name="Li M."/>
        </authorList>
    </citation>
    <scope>NUCLEOTIDE SEQUENCE [LARGE SCALE GENOMIC DNA]</scope>
    <source>
        <strain evidence="7">SpSt-87</strain>
    </source>
</reference>
<dbReference type="GO" id="GO:0016887">
    <property type="term" value="F:ATP hydrolysis activity"/>
    <property type="evidence" value="ECO:0007669"/>
    <property type="project" value="InterPro"/>
</dbReference>
<dbReference type="Gene3D" id="1.10.8.60">
    <property type="match status" value="1"/>
</dbReference>
<keyword evidence="2 5" id="KW-0235">DNA replication</keyword>
<dbReference type="AlphaFoldDB" id="A0A7C3MA57"/>
<dbReference type="InterPro" id="IPR015163">
    <property type="entry name" value="Cdc6_C"/>
</dbReference>
<dbReference type="InterPro" id="IPR049945">
    <property type="entry name" value="AAA_22"/>
</dbReference>
<dbReference type="InterPro" id="IPR036390">
    <property type="entry name" value="WH_DNA-bd_sf"/>
</dbReference>
<keyword evidence="3 5" id="KW-0547">Nucleotide-binding</keyword>
<feature type="binding site" evidence="5">
    <location>
        <position position="209"/>
    </location>
    <ligand>
        <name>ATP</name>
        <dbReference type="ChEBI" id="CHEBI:30616"/>
    </ligand>
</feature>
<gene>
    <name evidence="7" type="ORF">ENW66_01205</name>
</gene>
<evidence type="ECO:0000256" key="4">
    <source>
        <dbReference type="ARBA" id="ARBA00022840"/>
    </source>
</evidence>
<dbReference type="InterPro" id="IPR027417">
    <property type="entry name" value="P-loop_NTPase"/>
</dbReference>
<dbReference type="Gene3D" id="3.40.50.300">
    <property type="entry name" value="P-loop containing nucleotide triphosphate hydrolases"/>
    <property type="match status" value="1"/>
</dbReference>
<dbReference type="SUPFAM" id="SSF52540">
    <property type="entry name" value="P-loop containing nucleoside triphosphate hydrolases"/>
    <property type="match status" value="1"/>
</dbReference>
<dbReference type="Pfam" id="PF13401">
    <property type="entry name" value="AAA_22"/>
    <property type="match status" value="1"/>
</dbReference>
<evidence type="ECO:0000259" key="6">
    <source>
        <dbReference type="SMART" id="SM01074"/>
    </source>
</evidence>
<proteinExistence type="inferred from homology"/>
<dbReference type="GO" id="GO:0005524">
    <property type="term" value="F:ATP binding"/>
    <property type="evidence" value="ECO:0007669"/>
    <property type="project" value="UniProtKB-UniRule"/>
</dbReference>
<keyword evidence="4 5" id="KW-0067">ATP-binding</keyword>